<dbReference type="SUPFAM" id="SSF53187">
    <property type="entry name" value="Zn-dependent exopeptidases"/>
    <property type="match status" value="1"/>
</dbReference>
<dbReference type="FunFam" id="3.40.630.40:FF:000005">
    <property type="entry name" value="N-acetylmuramoyl-L-alanine amidase (AmiA)"/>
    <property type="match status" value="1"/>
</dbReference>
<reference evidence="3" key="1">
    <citation type="submission" date="2016-10" db="EMBL/GenBank/DDBJ databases">
        <authorList>
            <person name="de Groot N.N."/>
        </authorList>
    </citation>
    <scope>NUCLEOTIDE SEQUENCE</scope>
</reference>
<dbReference type="EMBL" id="FPHL01000044">
    <property type="protein sequence ID" value="SFV66453.1"/>
    <property type="molecule type" value="Genomic_DNA"/>
</dbReference>
<dbReference type="Pfam" id="PF01520">
    <property type="entry name" value="Amidase_3"/>
    <property type="match status" value="1"/>
</dbReference>
<dbReference type="InterPro" id="IPR002508">
    <property type="entry name" value="MurNAc-LAA_cat"/>
</dbReference>
<dbReference type="Gene3D" id="3.40.630.40">
    <property type="entry name" value="Zn-dependent exopeptidases"/>
    <property type="match status" value="1"/>
</dbReference>
<organism evidence="3">
    <name type="scientific">hydrothermal vent metagenome</name>
    <dbReference type="NCBI Taxonomy" id="652676"/>
    <lineage>
        <taxon>unclassified sequences</taxon>
        <taxon>metagenomes</taxon>
        <taxon>ecological metagenomes</taxon>
    </lineage>
</organism>
<evidence type="ECO:0000313" key="3">
    <source>
        <dbReference type="EMBL" id="SFV66453.1"/>
    </source>
</evidence>
<evidence type="ECO:0000259" key="2">
    <source>
        <dbReference type="SMART" id="SM00646"/>
    </source>
</evidence>
<dbReference type="InterPro" id="IPR050695">
    <property type="entry name" value="N-acetylmuramoyl_amidase_3"/>
</dbReference>
<accession>A0A1W1CL77</accession>
<dbReference type="Gene3D" id="2.60.40.3500">
    <property type="match status" value="1"/>
</dbReference>
<dbReference type="InterPro" id="IPR021731">
    <property type="entry name" value="AMIN_dom"/>
</dbReference>
<sequence>MKRLRFIFAVLLFPVLLFSSAALLQEATLQKGELHLIFNQAYNKSNIRHFVLKKPYREVFDLRKVRLSGKKVGHSLSSKHCRSIRISQYQKNTVRIVIETGKHYICTPYQPLFSFSSYNIPLPKFRVSGKSKHQNQNNIKKKIAQYIKDTSSKVTSIYKHPESFSKKPVRKVSNRGHQKELIVIDPGHGGHDTGAIAGGKREKDLVLQIAKRVEKQLKKRGYRVYMTRHTDRFLKLPQRTKIADRKGAKVFVSIHANSVPKKKRNKVQGVETFFLQTTRDAKSQRIAARENKAVLKGAGNRLSKKIIVDSVLNGPKIVQSNKLAIDVQRGIITNLRMHYSGVRDGGVRYAPFWVLVGASRPSILVEVGYISHPRERKRLFSSKYQELIAKGIAEGINNYLNNRRKEIDFD</sequence>
<dbReference type="PANTHER" id="PTHR30404:SF0">
    <property type="entry name" value="N-ACETYLMURAMOYL-L-ALANINE AMIDASE AMIC"/>
    <property type="match status" value="1"/>
</dbReference>
<dbReference type="GO" id="GO:0009253">
    <property type="term" value="P:peptidoglycan catabolic process"/>
    <property type="evidence" value="ECO:0007669"/>
    <property type="project" value="InterPro"/>
</dbReference>
<name>A0A1W1CL77_9ZZZZ</name>
<proteinExistence type="predicted"/>
<dbReference type="AlphaFoldDB" id="A0A1W1CL77"/>
<keyword evidence="1 3" id="KW-0378">Hydrolase</keyword>
<dbReference type="PANTHER" id="PTHR30404">
    <property type="entry name" value="N-ACETYLMURAMOYL-L-ALANINE AMIDASE"/>
    <property type="match status" value="1"/>
</dbReference>
<dbReference type="Pfam" id="PF11741">
    <property type="entry name" value="AMIN"/>
    <property type="match status" value="1"/>
</dbReference>
<feature type="domain" description="MurNAc-LAA" evidence="2">
    <location>
        <begin position="240"/>
        <end position="397"/>
    </location>
</feature>
<protein>
    <submittedName>
        <fullName evidence="3">N-acetylmuramoyl-L-alanine amidase</fullName>
        <ecNumber evidence="3">3.5.1.28</ecNumber>
    </submittedName>
</protein>
<dbReference type="GO" id="GO:0030288">
    <property type="term" value="C:outer membrane-bounded periplasmic space"/>
    <property type="evidence" value="ECO:0007669"/>
    <property type="project" value="TreeGrafter"/>
</dbReference>
<evidence type="ECO:0000256" key="1">
    <source>
        <dbReference type="ARBA" id="ARBA00022801"/>
    </source>
</evidence>
<gene>
    <name evidence="3" type="ORF">MNB_SV-10-820</name>
</gene>
<dbReference type="CDD" id="cd02696">
    <property type="entry name" value="MurNAc-LAA"/>
    <property type="match status" value="1"/>
</dbReference>
<dbReference type="EC" id="3.5.1.28" evidence="3"/>
<dbReference type="GO" id="GO:0008745">
    <property type="term" value="F:N-acetylmuramoyl-L-alanine amidase activity"/>
    <property type="evidence" value="ECO:0007669"/>
    <property type="project" value="UniProtKB-EC"/>
</dbReference>
<dbReference type="SMART" id="SM00646">
    <property type="entry name" value="Ami_3"/>
    <property type="match status" value="1"/>
</dbReference>